<proteinExistence type="inferred from homology"/>
<feature type="binding site" evidence="8">
    <location>
        <position position="414"/>
    </location>
    <ligand>
        <name>[4Fe-4S] cluster</name>
        <dbReference type="ChEBI" id="CHEBI:49883"/>
        <label>1</label>
    </ligand>
</feature>
<feature type="binding site" evidence="8">
    <location>
        <position position="410"/>
    </location>
    <ligand>
        <name>[4Fe-4S] cluster</name>
        <dbReference type="ChEBI" id="CHEBI:49883"/>
        <label>2</label>
    </ligand>
</feature>
<keyword evidence="2 8" id="KW-0004">4Fe-4S</keyword>
<dbReference type="Proteomes" id="UP000823918">
    <property type="component" value="Unassembled WGS sequence"/>
</dbReference>
<feature type="binding site" evidence="8">
    <location>
        <position position="365"/>
    </location>
    <ligand>
        <name>[4Fe-4S] cluster</name>
        <dbReference type="ChEBI" id="CHEBI:49883"/>
        <label>1</label>
    </ligand>
</feature>
<feature type="domain" description="4Fe-4S ferredoxin-type" evidence="10">
    <location>
        <begin position="355"/>
        <end position="385"/>
    </location>
</feature>
<accession>A0A9D2Q399</accession>
<dbReference type="Gene3D" id="3.30.70.20">
    <property type="match status" value="1"/>
</dbReference>
<evidence type="ECO:0000256" key="1">
    <source>
        <dbReference type="ARBA" id="ARBA00022448"/>
    </source>
</evidence>
<dbReference type="HAMAP" id="MF_00461">
    <property type="entry name" value="RsxC_RnfC"/>
    <property type="match status" value="1"/>
</dbReference>
<keyword evidence="8" id="KW-1003">Cell membrane</keyword>
<dbReference type="NCBIfam" id="NF003454">
    <property type="entry name" value="PRK05035.1"/>
    <property type="match status" value="1"/>
</dbReference>
<dbReference type="PANTHER" id="PTHR43034">
    <property type="entry name" value="ION-TRANSLOCATING OXIDOREDUCTASE COMPLEX SUBUNIT C"/>
    <property type="match status" value="1"/>
</dbReference>
<reference evidence="11" key="2">
    <citation type="submission" date="2021-04" db="EMBL/GenBank/DDBJ databases">
        <authorList>
            <person name="Gilroy R."/>
        </authorList>
    </citation>
    <scope>NUCLEOTIDE SEQUENCE</scope>
    <source>
        <strain evidence="11">5933</strain>
    </source>
</reference>
<sequence length="436" mass="46065">MFAKLKRAAEGARVPHAKRTANSPTEKMPLPSRIVLPMQQHIGAPCTPAVKKGDTVMVGTVVGKAESFVSADIHSGVSGTVEAIDTVLMSNGVKVQAVVIIPDGQQTPDPACAAPEVTDAKSLAQAARDCGLVGLGGAGFPTSVKLSPKNLEEIDTLIINGAECEPYITADNREFLECSDTIMRGVKAVKEHLGIKKVIFGIERNKPEAIDLMFSLTQGDSSYQVKPLESRYPQGAEKVLIEKTTGREVPRGGLPSDVGVIVMNVTTVSALGKFLETGMPLTTKRLTVDGDAVNTPKNVEVIIGTPIREVLDFCGGLREDTAKVLMGGPMMGIAVPSTDLPVLKQNNAVLAFSDKKAHLPKPSACIRCGRCIDACPIGLSPVEIAGAYNRGDVDALNAMMVDLCMSCGCCTFVCPAKRPVAQTMNQAKLMQKKGGK</sequence>
<feature type="binding site" evidence="8">
    <location>
        <position position="375"/>
    </location>
    <ligand>
        <name>[4Fe-4S] cluster</name>
        <dbReference type="ChEBI" id="CHEBI:49883"/>
        <label>2</label>
    </ligand>
</feature>
<keyword evidence="6 8" id="KW-0408">Iron</keyword>
<dbReference type="InterPro" id="IPR011538">
    <property type="entry name" value="Nuo51_FMN-bd"/>
</dbReference>
<comment type="subunit">
    <text evidence="8">The complex is composed of six subunits: RnfA, RnfB, RnfC, RnfD, RnfE and RnfG.</text>
</comment>
<dbReference type="SUPFAM" id="SSF142019">
    <property type="entry name" value="Nqo1 FMN-binding domain-like"/>
    <property type="match status" value="1"/>
</dbReference>
<protein>
    <recommendedName>
        <fullName evidence="8">Ion-translocating oxidoreductase complex subunit C</fullName>
        <ecNumber evidence="8">7.-.-.-</ecNumber>
    </recommendedName>
    <alternativeName>
        <fullName evidence="8">Rnf electron transport complex subunit C</fullName>
    </alternativeName>
</protein>
<keyword evidence="7 8" id="KW-0411">Iron-sulfur</keyword>
<dbReference type="InterPro" id="IPR026902">
    <property type="entry name" value="RnfC_N"/>
</dbReference>
<dbReference type="PANTHER" id="PTHR43034:SF2">
    <property type="entry name" value="ION-TRANSLOCATING OXIDOREDUCTASE COMPLEX SUBUNIT C"/>
    <property type="match status" value="1"/>
</dbReference>
<feature type="binding site" evidence="8">
    <location>
        <position position="407"/>
    </location>
    <ligand>
        <name>[4Fe-4S] cluster</name>
        <dbReference type="ChEBI" id="CHEBI:49883"/>
        <label>2</label>
    </ligand>
</feature>
<evidence type="ECO:0000256" key="8">
    <source>
        <dbReference type="HAMAP-Rule" id="MF_00461"/>
    </source>
</evidence>
<dbReference type="Pfam" id="PF01512">
    <property type="entry name" value="Complex1_51K"/>
    <property type="match status" value="1"/>
</dbReference>
<dbReference type="GO" id="GO:0009055">
    <property type="term" value="F:electron transfer activity"/>
    <property type="evidence" value="ECO:0007669"/>
    <property type="project" value="InterPro"/>
</dbReference>
<dbReference type="Gene3D" id="3.10.20.600">
    <property type="match status" value="1"/>
</dbReference>
<feature type="binding site" evidence="8">
    <location>
        <position position="404"/>
    </location>
    <ligand>
        <name>[4Fe-4S] cluster</name>
        <dbReference type="ChEBI" id="CHEBI:49883"/>
        <label>2</label>
    </ligand>
</feature>
<comment type="subcellular location">
    <subcellularLocation>
        <location evidence="8">Cell membrane</location>
        <topology evidence="8">Peripheral membrane protein</topology>
    </subcellularLocation>
</comment>
<evidence type="ECO:0000313" key="12">
    <source>
        <dbReference type="Proteomes" id="UP000823918"/>
    </source>
</evidence>
<dbReference type="Pfam" id="PF10531">
    <property type="entry name" value="SLBB"/>
    <property type="match status" value="1"/>
</dbReference>
<evidence type="ECO:0000256" key="2">
    <source>
        <dbReference type="ARBA" id="ARBA00022485"/>
    </source>
</evidence>
<dbReference type="EMBL" id="DWWA01000011">
    <property type="protein sequence ID" value="HJC71566.1"/>
    <property type="molecule type" value="Genomic_DNA"/>
</dbReference>
<dbReference type="NCBIfam" id="TIGR01945">
    <property type="entry name" value="rnfC"/>
    <property type="match status" value="1"/>
</dbReference>
<keyword evidence="5 8" id="KW-0249">Electron transport</keyword>
<feature type="binding site" evidence="8">
    <location>
        <position position="368"/>
    </location>
    <ligand>
        <name>[4Fe-4S] cluster</name>
        <dbReference type="ChEBI" id="CHEBI:49883"/>
        <label>1</label>
    </ligand>
</feature>
<evidence type="ECO:0000256" key="6">
    <source>
        <dbReference type="ARBA" id="ARBA00023004"/>
    </source>
</evidence>
<dbReference type="InterPro" id="IPR019554">
    <property type="entry name" value="Soluble_ligand-bd"/>
</dbReference>
<feature type="binding site" evidence="8">
    <location>
        <position position="371"/>
    </location>
    <ligand>
        <name>[4Fe-4S] cluster</name>
        <dbReference type="ChEBI" id="CHEBI:49883"/>
        <label>1</label>
    </ligand>
</feature>
<evidence type="ECO:0000256" key="4">
    <source>
        <dbReference type="ARBA" id="ARBA00022737"/>
    </source>
</evidence>
<dbReference type="GO" id="GO:0051539">
    <property type="term" value="F:4 iron, 4 sulfur cluster binding"/>
    <property type="evidence" value="ECO:0007669"/>
    <property type="project" value="UniProtKB-KW"/>
</dbReference>
<keyword evidence="8" id="KW-1278">Translocase</keyword>
<dbReference type="Pfam" id="PF13375">
    <property type="entry name" value="RnfC_N"/>
    <property type="match status" value="1"/>
</dbReference>
<organism evidence="11 12">
    <name type="scientific">Candidatus Ruthenibacterium merdavium</name>
    <dbReference type="NCBI Taxonomy" id="2838752"/>
    <lineage>
        <taxon>Bacteria</taxon>
        <taxon>Bacillati</taxon>
        <taxon>Bacillota</taxon>
        <taxon>Clostridia</taxon>
        <taxon>Eubacteriales</taxon>
        <taxon>Oscillospiraceae</taxon>
        <taxon>Ruthenibacterium</taxon>
    </lineage>
</organism>
<dbReference type="GO" id="GO:0046872">
    <property type="term" value="F:metal ion binding"/>
    <property type="evidence" value="ECO:0007669"/>
    <property type="project" value="UniProtKB-KW"/>
</dbReference>
<comment type="similarity">
    <text evidence="8">Belongs to the 4Fe4S bacterial-type ferredoxin family. RnfC subfamily.</text>
</comment>
<dbReference type="PROSITE" id="PS51379">
    <property type="entry name" value="4FE4S_FER_2"/>
    <property type="match status" value="1"/>
</dbReference>
<dbReference type="PROSITE" id="PS00198">
    <property type="entry name" value="4FE4S_FER_1"/>
    <property type="match status" value="2"/>
</dbReference>
<evidence type="ECO:0000256" key="3">
    <source>
        <dbReference type="ARBA" id="ARBA00022723"/>
    </source>
</evidence>
<dbReference type="SUPFAM" id="SSF46548">
    <property type="entry name" value="alpha-helical ferredoxin"/>
    <property type="match status" value="1"/>
</dbReference>
<evidence type="ECO:0000256" key="7">
    <source>
        <dbReference type="ARBA" id="ARBA00023014"/>
    </source>
</evidence>
<dbReference type="GO" id="GO:0022900">
    <property type="term" value="P:electron transport chain"/>
    <property type="evidence" value="ECO:0007669"/>
    <property type="project" value="UniProtKB-UniRule"/>
</dbReference>
<keyword evidence="3 8" id="KW-0479">Metal-binding</keyword>
<dbReference type="InterPro" id="IPR017900">
    <property type="entry name" value="4Fe4S_Fe_S_CS"/>
</dbReference>
<keyword evidence="8" id="KW-0472">Membrane</keyword>
<comment type="cofactor">
    <cofactor evidence="8">
        <name>[4Fe-4S] cluster</name>
        <dbReference type="ChEBI" id="CHEBI:49883"/>
    </cofactor>
    <text evidence="8">Binds 2 [4Fe-4S] clusters per subunit.</text>
</comment>
<evidence type="ECO:0000259" key="10">
    <source>
        <dbReference type="PROSITE" id="PS51379"/>
    </source>
</evidence>
<dbReference type="AlphaFoldDB" id="A0A9D2Q399"/>
<dbReference type="Gene3D" id="3.40.50.11540">
    <property type="entry name" value="NADH-ubiquinone oxidoreductase 51kDa subunit"/>
    <property type="match status" value="1"/>
</dbReference>
<feature type="region of interest" description="Disordered" evidence="9">
    <location>
        <begin position="1"/>
        <end position="29"/>
    </location>
</feature>
<dbReference type="EC" id="7.-.-.-" evidence="8"/>
<evidence type="ECO:0000313" key="11">
    <source>
        <dbReference type="EMBL" id="HJC71566.1"/>
    </source>
</evidence>
<gene>
    <name evidence="11" type="primary">rsxC</name>
    <name evidence="8" type="synonym">rnfC</name>
    <name evidence="11" type="ORF">H9698_02070</name>
</gene>
<keyword evidence="4 8" id="KW-0677">Repeat</keyword>
<reference evidence="11" key="1">
    <citation type="journal article" date="2021" name="PeerJ">
        <title>Extensive microbial diversity within the chicken gut microbiome revealed by metagenomics and culture.</title>
        <authorList>
            <person name="Gilroy R."/>
            <person name="Ravi A."/>
            <person name="Getino M."/>
            <person name="Pursley I."/>
            <person name="Horton D.L."/>
            <person name="Alikhan N.F."/>
            <person name="Baker D."/>
            <person name="Gharbi K."/>
            <person name="Hall N."/>
            <person name="Watson M."/>
            <person name="Adriaenssens E.M."/>
            <person name="Foster-Nyarko E."/>
            <person name="Jarju S."/>
            <person name="Secka A."/>
            <person name="Antonio M."/>
            <person name="Oren A."/>
            <person name="Chaudhuri R.R."/>
            <person name="La Ragione R."/>
            <person name="Hildebrand F."/>
            <person name="Pallen M.J."/>
        </authorList>
    </citation>
    <scope>NUCLEOTIDE SEQUENCE</scope>
    <source>
        <strain evidence="11">5933</strain>
    </source>
</reference>
<name>A0A9D2Q399_9FIRM</name>
<evidence type="ECO:0000256" key="9">
    <source>
        <dbReference type="SAM" id="MobiDB-lite"/>
    </source>
</evidence>
<comment type="function">
    <text evidence="8">Part of a membrane-bound complex that couples electron transfer with translocation of ions across the membrane.</text>
</comment>
<dbReference type="InterPro" id="IPR037225">
    <property type="entry name" value="Nuo51_FMN-bd_sf"/>
</dbReference>
<dbReference type="GO" id="GO:0005886">
    <property type="term" value="C:plasma membrane"/>
    <property type="evidence" value="ECO:0007669"/>
    <property type="project" value="UniProtKB-SubCell"/>
</dbReference>
<dbReference type="Pfam" id="PF13237">
    <property type="entry name" value="Fer4_10"/>
    <property type="match status" value="1"/>
</dbReference>
<comment type="caution">
    <text evidence="11">The sequence shown here is derived from an EMBL/GenBank/DDBJ whole genome shotgun (WGS) entry which is preliminary data.</text>
</comment>
<keyword evidence="1 8" id="KW-0813">Transport</keyword>
<dbReference type="InterPro" id="IPR017896">
    <property type="entry name" value="4Fe4S_Fe-S-bd"/>
</dbReference>
<dbReference type="InterPro" id="IPR010208">
    <property type="entry name" value="Ion_transpt_RnfC/RsxC"/>
</dbReference>
<evidence type="ECO:0000256" key="5">
    <source>
        <dbReference type="ARBA" id="ARBA00022982"/>
    </source>
</evidence>